<dbReference type="RefSeq" id="WP_006196643.1">
    <property type="nucleotide sequence ID" value="NZ_CAWMRI010000087.1"/>
</dbReference>
<reference evidence="2 3" key="1">
    <citation type="submission" date="2016-04" db="EMBL/GenBank/DDBJ databases">
        <title>Draft Genome Assembly of the Bloom-forming Cyanobacterium Nodularia spumigena Strain CENA596 in Shrimp Production Ponds.</title>
        <authorList>
            <person name="Popin R.V."/>
            <person name="Rigonato J."/>
            <person name="Abreu V.A."/>
            <person name="Andreote A.P."/>
            <person name="Silveira S.B."/>
            <person name="Odebrecht C."/>
            <person name="Fiore M.F."/>
        </authorList>
    </citation>
    <scope>NUCLEOTIDE SEQUENCE [LARGE SCALE GENOMIC DNA]</scope>
    <source>
        <strain evidence="2 3">CENA596</strain>
    </source>
</reference>
<feature type="signal peptide" evidence="1">
    <location>
        <begin position="1"/>
        <end position="27"/>
    </location>
</feature>
<evidence type="ECO:0000313" key="3">
    <source>
        <dbReference type="Proteomes" id="UP000076555"/>
    </source>
</evidence>
<protein>
    <submittedName>
        <fullName evidence="2">Uncharacterized protein</fullName>
    </submittedName>
</protein>
<feature type="chain" id="PRO_5007876055" evidence="1">
    <location>
        <begin position="28"/>
        <end position="226"/>
    </location>
</feature>
<comment type="caution">
    <text evidence="2">The sequence shown here is derived from an EMBL/GenBank/DDBJ whole genome shotgun (WGS) entry which is preliminary data.</text>
</comment>
<dbReference type="EMBL" id="LWAJ01000087">
    <property type="protein sequence ID" value="KZL50446.1"/>
    <property type="molecule type" value="Genomic_DNA"/>
</dbReference>
<dbReference type="GeneID" id="78018003"/>
<dbReference type="OrthoDB" id="482454at2"/>
<sequence>MKIIFHLASAFILQVLGLAAISSIAIAQETIFPPEQKTTQRICSLDPVADLLPPLPGKQSNALLAYLAEEGFIQNEEGAWLCYVNDPKIQDRYYTLFKVEVQDGKLLASSFLENGNLIEGQESRSIDLFMTLVGHHMSTNQENRESVRRYLETFVSLVKEQKIEASRRGFLFDQPNRALVLYHTLSSGELEGTAITINIQSPNNLSAGTVRSEIQPSLRERLKLNR</sequence>
<accession>A0A166K1B8</accession>
<evidence type="ECO:0000313" key="2">
    <source>
        <dbReference type="EMBL" id="KZL50446.1"/>
    </source>
</evidence>
<dbReference type="AlphaFoldDB" id="A0A166K1B8"/>
<proteinExistence type="predicted"/>
<keyword evidence="1" id="KW-0732">Signal</keyword>
<name>A0A166K1B8_NODSP</name>
<evidence type="ECO:0000256" key="1">
    <source>
        <dbReference type="SAM" id="SignalP"/>
    </source>
</evidence>
<gene>
    <name evidence="2" type="ORF">A2T98_07530</name>
</gene>
<dbReference type="Proteomes" id="UP000076555">
    <property type="component" value="Unassembled WGS sequence"/>
</dbReference>
<organism evidence="2 3">
    <name type="scientific">Nodularia spumigena CENA596</name>
    <dbReference type="NCBI Taxonomy" id="1819295"/>
    <lineage>
        <taxon>Bacteria</taxon>
        <taxon>Bacillati</taxon>
        <taxon>Cyanobacteriota</taxon>
        <taxon>Cyanophyceae</taxon>
        <taxon>Nostocales</taxon>
        <taxon>Nodulariaceae</taxon>
        <taxon>Nodularia</taxon>
    </lineage>
</organism>